<comment type="caution">
    <text evidence="2">The sequence shown here is derived from an EMBL/GenBank/DDBJ whole genome shotgun (WGS) entry which is preliminary data.</text>
</comment>
<evidence type="ECO:0000313" key="3">
    <source>
        <dbReference type="Proteomes" id="UP000485058"/>
    </source>
</evidence>
<evidence type="ECO:0000256" key="1">
    <source>
        <dbReference type="SAM" id="MobiDB-lite"/>
    </source>
</evidence>
<dbReference type="Proteomes" id="UP000485058">
    <property type="component" value="Unassembled WGS sequence"/>
</dbReference>
<name>A0A699Z4W8_HAELA</name>
<feature type="region of interest" description="Disordered" evidence="1">
    <location>
        <begin position="87"/>
        <end position="111"/>
    </location>
</feature>
<protein>
    <submittedName>
        <fullName evidence="2">Uncharacterized protein</fullName>
    </submittedName>
</protein>
<feature type="compositionally biased region" description="Polar residues" evidence="1">
    <location>
        <begin position="101"/>
        <end position="111"/>
    </location>
</feature>
<dbReference type="AlphaFoldDB" id="A0A699Z4W8"/>
<gene>
    <name evidence="2" type="ORF">HaLaN_10444</name>
</gene>
<proteinExistence type="predicted"/>
<organism evidence="2 3">
    <name type="scientific">Haematococcus lacustris</name>
    <name type="common">Green alga</name>
    <name type="synonym">Haematococcus pluvialis</name>
    <dbReference type="NCBI Taxonomy" id="44745"/>
    <lineage>
        <taxon>Eukaryota</taxon>
        <taxon>Viridiplantae</taxon>
        <taxon>Chlorophyta</taxon>
        <taxon>core chlorophytes</taxon>
        <taxon>Chlorophyceae</taxon>
        <taxon>CS clade</taxon>
        <taxon>Chlamydomonadales</taxon>
        <taxon>Haematococcaceae</taxon>
        <taxon>Haematococcus</taxon>
    </lineage>
</organism>
<sequence>MRCTYSLLDAASLASTQVTLAEQASRSVMSCTASGHPRHWPRNSLFGSIFDPLRVILPPLSSVSHSGVASRRGGLVAGGSSVSRSLCCRSAPNPHQPEALPSSSPARQSAVENCELEPIDAAVPAAQPAAALIARPLAS</sequence>
<accession>A0A699Z4W8</accession>
<keyword evidence="3" id="KW-1185">Reference proteome</keyword>
<dbReference type="EMBL" id="BLLF01000721">
    <property type="protein sequence ID" value="GFH14398.1"/>
    <property type="molecule type" value="Genomic_DNA"/>
</dbReference>
<evidence type="ECO:0000313" key="2">
    <source>
        <dbReference type="EMBL" id="GFH14398.1"/>
    </source>
</evidence>
<reference evidence="2 3" key="1">
    <citation type="submission" date="2020-02" db="EMBL/GenBank/DDBJ databases">
        <title>Draft genome sequence of Haematococcus lacustris strain NIES-144.</title>
        <authorList>
            <person name="Morimoto D."/>
            <person name="Nakagawa S."/>
            <person name="Yoshida T."/>
            <person name="Sawayama S."/>
        </authorList>
    </citation>
    <scope>NUCLEOTIDE SEQUENCE [LARGE SCALE GENOMIC DNA]</scope>
    <source>
        <strain evidence="2 3">NIES-144</strain>
    </source>
</reference>